<dbReference type="SUPFAM" id="SSF100950">
    <property type="entry name" value="NagB/RpiA/CoA transferase-like"/>
    <property type="match status" value="1"/>
</dbReference>
<comment type="function">
    <text evidence="2">Catalyzes the interconversion of methylthioribose-1-phosphate (MTR-1-P) into methylthioribulose-1-phosphate (MTRu-1-P).</text>
</comment>
<comment type="caution">
    <text evidence="3">The sequence shown here is derived from an EMBL/GenBank/DDBJ whole genome shotgun (WGS) entry which is preliminary data.</text>
</comment>
<dbReference type="FunFam" id="1.20.120.420:FF:000003">
    <property type="entry name" value="Methylthioribose-1-phosphate isomerase"/>
    <property type="match status" value="1"/>
</dbReference>
<dbReference type="NCBIfam" id="TIGR00512">
    <property type="entry name" value="salvage_mtnA"/>
    <property type="match status" value="1"/>
</dbReference>
<dbReference type="Pfam" id="PF01008">
    <property type="entry name" value="IF-2B"/>
    <property type="match status" value="1"/>
</dbReference>
<evidence type="ECO:0000256" key="2">
    <source>
        <dbReference type="HAMAP-Rule" id="MF_01678"/>
    </source>
</evidence>
<keyword evidence="2" id="KW-0028">Amino-acid biosynthesis</keyword>
<dbReference type="PANTHER" id="PTHR43475:SF1">
    <property type="entry name" value="METHYLTHIORIBOSE-1-PHOSPHATE ISOMERASE"/>
    <property type="match status" value="1"/>
</dbReference>
<comment type="similarity">
    <text evidence="2">Belongs to the EIF-2B alpha/beta/delta subunits family. MtnA subfamily.</text>
</comment>
<comment type="catalytic activity">
    <reaction evidence="2">
        <text>5-(methylsulfanyl)-alpha-D-ribose 1-phosphate = 5-(methylsulfanyl)-D-ribulose 1-phosphate</text>
        <dbReference type="Rhea" id="RHEA:19989"/>
        <dbReference type="ChEBI" id="CHEBI:58533"/>
        <dbReference type="ChEBI" id="CHEBI:58548"/>
        <dbReference type="EC" id="5.3.1.23"/>
    </reaction>
</comment>
<dbReference type="EC" id="5.3.1.23" evidence="2"/>
<keyword evidence="2" id="KW-0486">Methionine biosynthesis</keyword>
<reference evidence="3" key="1">
    <citation type="journal article" date="2020" name="mSystems">
        <title>Genome- and Community-Level Interaction Insights into Carbon Utilization and Element Cycling Functions of Hydrothermarchaeota in Hydrothermal Sediment.</title>
        <authorList>
            <person name="Zhou Z."/>
            <person name="Liu Y."/>
            <person name="Xu W."/>
            <person name="Pan J."/>
            <person name="Luo Z.H."/>
            <person name="Li M."/>
        </authorList>
    </citation>
    <scope>NUCLEOTIDE SEQUENCE [LARGE SCALE GENOMIC DNA]</scope>
    <source>
        <strain evidence="3">SpSt-885</strain>
    </source>
</reference>
<protein>
    <recommendedName>
        <fullName evidence="2">Putative methylthioribose-1-phosphate isomerase</fullName>
        <shortName evidence="2">M1Pi</shortName>
        <shortName evidence="2">MTR-1-P isomerase</shortName>
        <ecNumber evidence="2">5.3.1.23</ecNumber>
    </recommendedName>
    <alternativeName>
        <fullName evidence="2">MTNA-like protein</fullName>
        <shortName evidence="2">aMTNA</shortName>
    </alternativeName>
    <alternativeName>
        <fullName evidence="2">S-methyl-5-thioribose-1-phosphate isomerase</fullName>
    </alternativeName>
</protein>
<dbReference type="FunFam" id="3.40.50.10470:FF:000006">
    <property type="entry name" value="Methylthioribose-1-phosphate isomerase"/>
    <property type="match status" value="1"/>
</dbReference>
<feature type="site" description="Transition state stabilizer" evidence="2">
    <location>
        <position position="173"/>
    </location>
</feature>
<feature type="binding site" evidence="2">
    <location>
        <begin position="63"/>
        <end position="65"/>
    </location>
    <ligand>
        <name>substrate</name>
    </ligand>
</feature>
<feature type="active site" description="Proton donor" evidence="2">
    <location>
        <position position="253"/>
    </location>
</feature>
<dbReference type="HAMAP" id="MF_01678">
    <property type="entry name" value="Salvage_MtnA"/>
    <property type="match status" value="1"/>
</dbReference>
<organism evidence="3">
    <name type="scientific">Fervidicoccus fontis</name>
    <dbReference type="NCBI Taxonomy" id="683846"/>
    <lineage>
        <taxon>Archaea</taxon>
        <taxon>Thermoproteota</taxon>
        <taxon>Thermoprotei</taxon>
        <taxon>Fervidicoccales</taxon>
        <taxon>Fervidicoccaceae</taxon>
        <taxon>Fervidicoccus</taxon>
    </lineage>
</organism>
<keyword evidence="1 2" id="KW-0413">Isomerase</keyword>
<dbReference type="GO" id="GO:0046523">
    <property type="term" value="F:S-methyl-5-thioribose-1-phosphate isomerase activity"/>
    <property type="evidence" value="ECO:0007669"/>
    <property type="project" value="UniProtKB-UniRule"/>
</dbReference>
<dbReference type="Gene3D" id="3.40.50.10470">
    <property type="entry name" value="Translation initiation factor eif-2b, domain 2"/>
    <property type="match status" value="1"/>
</dbReference>
<dbReference type="EMBL" id="DTLS01000021">
    <property type="protein sequence ID" value="HGZ59681.1"/>
    <property type="molecule type" value="Genomic_DNA"/>
</dbReference>
<dbReference type="InterPro" id="IPR037171">
    <property type="entry name" value="NagB/RpiA_transferase-like"/>
</dbReference>
<dbReference type="InterPro" id="IPR042529">
    <property type="entry name" value="IF_2B-like_C"/>
</dbReference>
<dbReference type="NCBIfam" id="NF004326">
    <property type="entry name" value="PRK05720.1"/>
    <property type="match status" value="1"/>
</dbReference>
<dbReference type="InterPro" id="IPR000649">
    <property type="entry name" value="IF-2B-related"/>
</dbReference>
<dbReference type="GO" id="GO:0019509">
    <property type="term" value="P:L-methionine salvage from methylthioadenosine"/>
    <property type="evidence" value="ECO:0007669"/>
    <property type="project" value="UniProtKB-UniRule"/>
</dbReference>
<dbReference type="InterPro" id="IPR011559">
    <property type="entry name" value="Initiation_fac_2B_a/b/d"/>
</dbReference>
<proteinExistence type="inferred from homology"/>
<accession>A0A7J3SJ85</accession>
<feature type="binding site" evidence="2">
    <location>
        <position position="212"/>
    </location>
    <ligand>
        <name>substrate</name>
    </ligand>
</feature>
<dbReference type="InterPro" id="IPR005251">
    <property type="entry name" value="IF-M1Pi"/>
</dbReference>
<dbReference type="AlphaFoldDB" id="A0A7J3SJ85"/>
<feature type="binding site" evidence="2">
    <location>
        <begin position="263"/>
        <end position="264"/>
    </location>
    <ligand>
        <name>substrate</name>
    </ligand>
</feature>
<dbReference type="Gene3D" id="1.20.120.420">
    <property type="entry name" value="translation initiation factor eif-2b, domain 1"/>
    <property type="match status" value="1"/>
</dbReference>
<name>A0A7J3SJ85_9CREN</name>
<evidence type="ECO:0000256" key="1">
    <source>
        <dbReference type="ARBA" id="ARBA00023235"/>
    </source>
</evidence>
<dbReference type="NCBIfam" id="TIGR00524">
    <property type="entry name" value="eIF-2B_rel"/>
    <property type="match status" value="1"/>
</dbReference>
<gene>
    <name evidence="3" type="primary">mtnA</name>
    <name evidence="3" type="ORF">ENW83_00525</name>
</gene>
<feature type="binding site" evidence="2">
    <location>
        <position position="105"/>
    </location>
    <ligand>
        <name>substrate</name>
    </ligand>
</feature>
<evidence type="ECO:0000313" key="3">
    <source>
        <dbReference type="EMBL" id="HGZ59681.1"/>
    </source>
</evidence>
<sequence length="363" mass="39912">MQRSHDLLKRFEELKEKVDIVPVFWNDGKVVWLNVTQIPWKEEYVETNSVDRLAEAIRRLEIRGAPAIGIAAALGIAMAAYNSPNNAEAIIKSSLEAANVLSKTRPTAVNLFWAIERMKKKIEELSNLSTEDIKEGLLAEALKIQVEDIEGNLRMGEIGDALLQDGDSIVTHCNTGSLATGGYGTALGVIKTSWRKGKRIFVYPTETRPLLQGARLTAWELKREGIPFKLITDSMVGYVFSNKLANKAIVGADRILLSGHVVNKIGTYTVASLSHLNGAQFYVAAPTSTIDAKSTLAEVKIENRSEDEVTTVLGKLRIAPEGVRALNPAFDVTPPQYVKAIITERGIATENLETSLKKLLYLK</sequence>
<dbReference type="InterPro" id="IPR027363">
    <property type="entry name" value="M1Pi_N"/>
</dbReference>
<dbReference type="PANTHER" id="PTHR43475">
    <property type="entry name" value="METHYLTHIORIBOSE-1-PHOSPHATE ISOMERASE"/>
    <property type="match status" value="1"/>
</dbReference>